<dbReference type="OrthoDB" id="2200485at2"/>
<proteinExistence type="predicted"/>
<dbReference type="EMBL" id="CP061336">
    <property type="protein sequence ID" value="QNU67952.1"/>
    <property type="molecule type" value="Genomic_DNA"/>
</dbReference>
<gene>
    <name evidence="1" type="ORF">EHE19_005780</name>
</gene>
<dbReference type="KEGG" id="rher:EHE19_005780"/>
<organism evidence="1 2">
    <name type="scientific">Ruminiclostridium herbifermentans</name>
    <dbReference type="NCBI Taxonomy" id="2488810"/>
    <lineage>
        <taxon>Bacteria</taxon>
        <taxon>Bacillati</taxon>
        <taxon>Bacillota</taxon>
        <taxon>Clostridia</taxon>
        <taxon>Eubacteriales</taxon>
        <taxon>Oscillospiraceae</taxon>
        <taxon>Ruminiclostridium</taxon>
    </lineage>
</organism>
<keyword evidence="2" id="KW-1185">Reference proteome</keyword>
<reference evidence="1 2" key="1">
    <citation type="submission" date="2020-09" db="EMBL/GenBank/DDBJ databases">
        <title>Characterization and genome sequencing of Ruminiclostridium sp. nov. MA18.</title>
        <authorList>
            <person name="Rettenmaier R."/>
            <person name="Kowollik M.-L."/>
            <person name="Liebl W."/>
            <person name="Zverlov V."/>
        </authorList>
    </citation>
    <scope>NUCLEOTIDE SEQUENCE [LARGE SCALE GENOMIC DNA]</scope>
    <source>
        <strain evidence="1 2">MA18</strain>
    </source>
</reference>
<protein>
    <submittedName>
        <fullName evidence="1">Uncharacterized protein</fullName>
    </submittedName>
</protein>
<dbReference type="Proteomes" id="UP000306409">
    <property type="component" value="Chromosome"/>
</dbReference>
<name>A0A4U7JBQ6_9FIRM</name>
<dbReference type="AlphaFoldDB" id="A0A4U7JBQ6"/>
<sequence length="84" mass="9719">MVDMFSLWGLTGVTATEIYRFISDKKANSSDVFKKFSKGIEKTSRINLIDQMYVVNNLTKDNHGYFFLRDKSGSETQCIYTVKF</sequence>
<dbReference type="RefSeq" id="WP_137698211.1">
    <property type="nucleotide sequence ID" value="NZ_CP061336.1"/>
</dbReference>
<evidence type="ECO:0000313" key="2">
    <source>
        <dbReference type="Proteomes" id="UP000306409"/>
    </source>
</evidence>
<accession>A0A4U7JBQ6</accession>
<evidence type="ECO:0000313" key="1">
    <source>
        <dbReference type="EMBL" id="QNU67952.1"/>
    </source>
</evidence>